<comment type="caution">
    <text evidence="2">The sequence shown here is derived from an EMBL/GenBank/DDBJ whole genome shotgun (WGS) entry which is preliminary data.</text>
</comment>
<proteinExistence type="predicted"/>
<reference evidence="1" key="2">
    <citation type="submission" date="2021-02" db="EMBL/GenBank/DDBJ databases">
        <title>Infant gut strain persistence is associated with maternal origin, phylogeny, and functional potential including surface adhesion and iron acquisition.</title>
        <authorList>
            <person name="Lou Y.C."/>
        </authorList>
    </citation>
    <scope>NUCLEOTIDE SEQUENCE</scope>
    <source>
        <strain evidence="1">L3_108_103G1_dasL3_108_103G1_concoct_2</strain>
    </source>
</reference>
<protein>
    <submittedName>
        <fullName evidence="2">Uncharacterized protein</fullName>
    </submittedName>
</protein>
<sequence>MRAYSAMEKRILLHRGESVLSIHNNKILLEHYEQILFISANRVKVVTDAAEIEFVGEHIQVLALEKNELLMEGILSQVRFQHVQ</sequence>
<evidence type="ECO:0000313" key="1">
    <source>
        <dbReference type="EMBL" id="MBS4883813.1"/>
    </source>
</evidence>
<evidence type="ECO:0000313" key="2">
    <source>
        <dbReference type="EMBL" id="RHM13755.1"/>
    </source>
</evidence>
<organism evidence="2 3">
    <name type="scientific">Amedibacillus dolichus</name>
    <dbReference type="NCBI Taxonomy" id="31971"/>
    <lineage>
        <taxon>Bacteria</taxon>
        <taxon>Bacillati</taxon>
        <taxon>Bacillota</taxon>
        <taxon>Erysipelotrichia</taxon>
        <taxon>Erysipelotrichales</taxon>
        <taxon>Erysipelotrichaceae</taxon>
        <taxon>Amedibacillus</taxon>
    </lineage>
</organism>
<evidence type="ECO:0000313" key="3">
    <source>
        <dbReference type="Proteomes" id="UP000284868"/>
    </source>
</evidence>
<accession>A0A415PM02</accession>
<reference evidence="2 3" key="1">
    <citation type="submission" date="2018-08" db="EMBL/GenBank/DDBJ databases">
        <title>A genome reference for cultivated species of the human gut microbiota.</title>
        <authorList>
            <person name="Zou Y."/>
            <person name="Xue W."/>
            <person name="Luo G."/>
        </authorList>
    </citation>
    <scope>NUCLEOTIDE SEQUENCE [LARGE SCALE GENOMIC DNA]</scope>
    <source>
        <strain evidence="2 3">AF35-6BH</strain>
    </source>
</reference>
<dbReference type="InterPro" id="IPR022476">
    <property type="entry name" value="Spore_YabP/YqfC"/>
</dbReference>
<name>A0A415PM02_9FIRM</name>
<dbReference type="Proteomes" id="UP000753219">
    <property type="component" value="Unassembled WGS sequence"/>
</dbReference>
<dbReference type="Proteomes" id="UP000284868">
    <property type="component" value="Unassembled WGS sequence"/>
</dbReference>
<dbReference type="AlphaFoldDB" id="A0A415PM02"/>
<dbReference type="Pfam" id="PF07873">
    <property type="entry name" value="YabP"/>
    <property type="match status" value="1"/>
</dbReference>
<dbReference type="RefSeq" id="WP_118365393.1">
    <property type="nucleotide sequence ID" value="NZ_JAGZMZ010000006.1"/>
</dbReference>
<gene>
    <name evidence="2" type="ORF">DWZ83_03655</name>
    <name evidence="1" type="ORF">KHZ85_03515</name>
</gene>
<dbReference type="EMBL" id="QRPK01000011">
    <property type="protein sequence ID" value="RHM13755.1"/>
    <property type="molecule type" value="Genomic_DNA"/>
</dbReference>
<keyword evidence="3" id="KW-1185">Reference proteome</keyword>
<dbReference type="EMBL" id="JAGZMZ010000006">
    <property type="protein sequence ID" value="MBS4883813.1"/>
    <property type="molecule type" value="Genomic_DNA"/>
</dbReference>